<comment type="catalytic activity">
    <reaction evidence="10">
        <text>3 propionate 3-nitronate + 3 O2 + H2O = 3 3-oxopropanoate + 2 nitrate + nitrite + H2O2 + 3 H(+)</text>
        <dbReference type="Rhea" id="RHEA:57332"/>
        <dbReference type="ChEBI" id="CHEBI:15377"/>
        <dbReference type="ChEBI" id="CHEBI:15378"/>
        <dbReference type="ChEBI" id="CHEBI:15379"/>
        <dbReference type="ChEBI" id="CHEBI:16240"/>
        <dbReference type="ChEBI" id="CHEBI:16301"/>
        <dbReference type="ChEBI" id="CHEBI:17632"/>
        <dbReference type="ChEBI" id="CHEBI:33190"/>
        <dbReference type="ChEBI" id="CHEBI:136067"/>
    </reaction>
</comment>
<dbReference type="Proteomes" id="UP000326837">
    <property type="component" value="Chromosome"/>
</dbReference>
<dbReference type="SUPFAM" id="SSF51412">
    <property type="entry name" value="Inosine monophosphate dehydrogenase (IMPDH)"/>
    <property type="match status" value="1"/>
</dbReference>
<dbReference type="Pfam" id="PF03060">
    <property type="entry name" value="NMO"/>
    <property type="match status" value="1"/>
</dbReference>
<evidence type="ECO:0000256" key="1">
    <source>
        <dbReference type="ARBA" id="ARBA00001917"/>
    </source>
</evidence>
<keyword evidence="4" id="KW-0285">Flavoprotein</keyword>
<proteinExistence type="inferred from homology"/>
<evidence type="ECO:0000256" key="10">
    <source>
        <dbReference type="ARBA" id="ARBA00049401"/>
    </source>
</evidence>
<dbReference type="AlphaFoldDB" id="A0A5K7X5E1"/>
<evidence type="ECO:0000313" key="13">
    <source>
        <dbReference type="Proteomes" id="UP000326837"/>
    </source>
</evidence>
<dbReference type="PANTHER" id="PTHR42747:SF3">
    <property type="entry name" value="NITRONATE MONOOXYGENASE-RELATED"/>
    <property type="match status" value="1"/>
</dbReference>
<comment type="cofactor">
    <cofactor evidence="1">
        <name>FMN</name>
        <dbReference type="ChEBI" id="CHEBI:58210"/>
    </cofactor>
</comment>
<dbReference type="Gene3D" id="3.20.20.70">
    <property type="entry name" value="Aldolase class I"/>
    <property type="match status" value="1"/>
</dbReference>
<name>A0A5K7X5E1_9BACT</name>
<keyword evidence="13" id="KW-1185">Reference proteome</keyword>
<evidence type="ECO:0000256" key="11">
    <source>
        <dbReference type="ARBA" id="ARBA00067136"/>
    </source>
</evidence>
<gene>
    <name evidence="12" type="ORF">PLANPX_1217</name>
</gene>
<dbReference type="RefSeq" id="WP_152097715.1">
    <property type="nucleotide sequence ID" value="NZ_AP021861.1"/>
</dbReference>
<organism evidence="12 13">
    <name type="scientific">Lacipirellula parvula</name>
    <dbReference type="NCBI Taxonomy" id="2650471"/>
    <lineage>
        <taxon>Bacteria</taxon>
        <taxon>Pseudomonadati</taxon>
        <taxon>Planctomycetota</taxon>
        <taxon>Planctomycetia</taxon>
        <taxon>Pirellulales</taxon>
        <taxon>Lacipirellulaceae</taxon>
        <taxon>Lacipirellula</taxon>
    </lineage>
</organism>
<evidence type="ECO:0000313" key="12">
    <source>
        <dbReference type="EMBL" id="BBO31605.1"/>
    </source>
</evidence>
<evidence type="ECO:0000256" key="8">
    <source>
        <dbReference type="ARBA" id="ARBA00023033"/>
    </source>
</evidence>
<keyword evidence="3" id="KW-0216">Detoxification</keyword>
<dbReference type="FunFam" id="3.20.20.70:FF:000154">
    <property type="entry name" value="Probable nitronate monooxygenase"/>
    <property type="match status" value="1"/>
</dbReference>
<keyword evidence="6" id="KW-0547">Nucleotide-binding</keyword>
<evidence type="ECO:0000256" key="3">
    <source>
        <dbReference type="ARBA" id="ARBA00022575"/>
    </source>
</evidence>
<keyword evidence="7 12" id="KW-0560">Oxidoreductase</keyword>
<sequence length="356" mass="36886">MHPLLNRLRLERPIIQGPMAGVSTPAMAAAVSAAGALGSIGVGAVDAEATRAMIHAVREQTDRAFNVNVFCHQPATPNAAKEQAWLARLAPEFAHYGAKPPSRLTEIYASFLTDDAKLDVLLSEKPAVVSFHFGLPRREQIEALRAAGIVLIATATSLLEAQQAVAAGIDAIVAQGYEAGGHRGAFDPRGVDDRLGTFALTRLLVEKLEVPVIAAGGVMDGAGIAAALALGATAVQLGTAFIACPESSADAAYREALLGPQAKHTVMTSAISGRPARCLSNRFTAFGSQISVEEIPDYPIAYDAGKALHAAAKAKGEFGYGAQWAGQGAPLARALPAAELVAQLAQELAAAQQRAC</sequence>
<dbReference type="InterPro" id="IPR013785">
    <property type="entry name" value="Aldolase_TIM"/>
</dbReference>
<accession>A0A5K7X5E1</accession>
<dbReference type="GO" id="GO:0018580">
    <property type="term" value="F:nitronate monooxygenase activity"/>
    <property type="evidence" value="ECO:0007669"/>
    <property type="project" value="InterPro"/>
</dbReference>
<evidence type="ECO:0000256" key="2">
    <source>
        <dbReference type="ARBA" id="ARBA00009881"/>
    </source>
</evidence>
<comment type="similarity">
    <text evidence="2">Belongs to the nitronate monooxygenase family. NMO class I subfamily.</text>
</comment>
<dbReference type="KEGG" id="lpav:PLANPX_1217"/>
<evidence type="ECO:0000256" key="5">
    <source>
        <dbReference type="ARBA" id="ARBA00022643"/>
    </source>
</evidence>
<keyword evidence="8" id="KW-0503">Monooxygenase</keyword>
<evidence type="ECO:0000256" key="9">
    <source>
        <dbReference type="ARBA" id="ARBA00031155"/>
    </source>
</evidence>
<protein>
    <recommendedName>
        <fullName evidence="11">Nitronate monooxygenase</fullName>
    </recommendedName>
    <alternativeName>
        <fullName evidence="9">Propionate 3-nitronate monooxygenase</fullName>
    </alternativeName>
</protein>
<dbReference type="PANTHER" id="PTHR42747">
    <property type="entry name" value="NITRONATE MONOOXYGENASE-RELATED"/>
    <property type="match status" value="1"/>
</dbReference>
<evidence type="ECO:0000256" key="6">
    <source>
        <dbReference type="ARBA" id="ARBA00022741"/>
    </source>
</evidence>
<dbReference type="InterPro" id="IPR004136">
    <property type="entry name" value="NMO"/>
</dbReference>
<dbReference type="CDD" id="cd04730">
    <property type="entry name" value="NPD_like"/>
    <property type="match status" value="1"/>
</dbReference>
<dbReference type="GO" id="GO:0000166">
    <property type="term" value="F:nucleotide binding"/>
    <property type="evidence" value="ECO:0007669"/>
    <property type="project" value="UniProtKB-KW"/>
</dbReference>
<evidence type="ECO:0000256" key="7">
    <source>
        <dbReference type="ARBA" id="ARBA00023002"/>
    </source>
</evidence>
<dbReference type="GO" id="GO:0009636">
    <property type="term" value="P:response to toxic substance"/>
    <property type="evidence" value="ECO:0007669"/>
    <property type="project" value="UniProtKB-KW"/>
</dbReference>
<dbReference type="EMBL" id="AP021861">
    <property type="protein sequence ID" value="BBO31605.1"/>
    <property type="molecule type" value="Genomic_DNA"/>
</dbReference>
<keyword evidence="5" id="KW-0288">FMN</keyword>
<reference evidence="13" key="1">
    <citation type="submission" date="2019-10" db="EMBL/GenBank/DDBJ databases">
        <title>Lacipirellula parvula gen. nov., sp. nov., representing a lineage of planctomycetes widespread in freshwater anoxic habitats, and description of the family Lacipirellulaceae.</title>
        <authorList>
            <person name="Dedysh S.N."/>
            <person name="Kulichevskaya I.S."/>
            <person name="Beletsky A.V."/>
            <person name="Rakitin A.L."/>
            <person name="Mardanov A.V."/>
            <person name="Ivanova A.A."/>
            <person name="Saltykova V.X."/>
            <person name="Rijpstra W.I.C."/>
            <person name="Sinninghe Damste J.S."/>
            <person name="Ravin N.V."/>
        </authorList>
    </citation>
    <scope>NUCLEOTIDE SEQUENCE [LARGE SCALE GENOMIC DNA]</scope>
    <source>
        <strain evidence="13">PX69</strain>
    </source>
</reference>
<evidence type="ECO:0000256" key="4">
    <source>
        <dbReference type="ARBA" id="ARBA00022630"/>
    </source>
</evidence>